<keyword evidence="2" id="KW-0238">DNA-binding</keyword>
<dbReference type="GO" id="GO:0043565">
    <property type="term" value="F:sequence-specific DNA binding"/>
    <property type="evidence" value="ECO:0007669"/>
    <property type="project" value="InterPro"/>
</dbReference>
<feature type="domain" description="HTH araC/xylS-type" evidence="4">
    <location>
        <begin position="221"/>
        <end position="317"/>
    </location>
</feature>
<evidence type="ECO:0000259" key="4">
    <source>
        <dbReference type="PROSITE" id="PS01124"/>
    </source>
</evidence>
<dbReference type="PROSITE" id="PS01124">
    <property type="entry name" value="HTH_ARAC_FAMILY_2"/>
    <property type="match status" value="1"/>
</dbReference>
<dbReference type="OrthoDB" id="799767at2"/>
<dbReference type="GO" id="GO:0003700">
    <property type="term" value="F:DNA-binding transcription factor activity"/>
    <property type="evidence" value="ECO:0007669"/>
    <property type="project" value="InterPro"/>
</dbReference>
<dbReference type="PANTHER" id="PTHR47893">
    <property type="entry name" value="REGULATORY PROTEIN PCHR"/>
    <property type="match status" value="1"/>
</dbReference>
<dbReference type="InterPro" id="IPR020449">
    <property type="entry name" value="Tscrpt_reg_AraC-type_HTH"/>
</dbReference>
<evidence type="ECO:0000256" key="3">
    <source>
        <dbReference type="ARBA" id="ARBA00023163"/>
    </source>
</evidence>
<gene>
    <name evidence="5" type="ORF">DQQ10_13990</name>
</gene>
<evidence type="ECO:0000313" key="5">
    <source>
        <dbReference type="EMBL" id="RAW00692.1"/>
    </source>
</evidence>
<dbReference type="SUPFAM" id="SSF46689">
    <property type="entry name" value="Homeodomain-like"/>
    <property type="match status" value="1"/>
</dbReference>
<reference evidence="5 6" key="1">
    <citation type="submission" date="2018-06" db="EMBL/GenBank/DDBJ databases">
        <title>Chryseolinea flavus sp. nov., a member of the phylum Bacteroidetes isolated from soil.</title>
        <authorList>
            <person name="Li Y."/>
            <person name="Wang J."/>
        </authorList>
    </citation>
    <scope>NUCLEOTIDE SEQUENCE [LARGE SCALE GENOMIC DNA]</scope>
    <source>
        <strain evidence="5 6">SDU1-6</strain>
    </source>
</reference>
<dbReference type="EMBL" id="QMFY01000006">
    <property type="protein sequence ID" value="RAW00692.1"/>
    <property type="molecule type" value="Genomic_DNA"/>
</dbReference>
<name>A0A364Y300_9BACT</name>
<protein>
    <recommendedName>
        <fullName evidence="4">HTH araC/xylS-type domain-containing protein</fullName>
    </recommendedName>
</protein>
<organism evidence="5 6">
    <name type="scientific">Pseudochryseolinea flava</name>
    <dbReference type="NCBI Taxonomy" id="2059302"/>
    <lineage>
        <taxon>Bacteria</taxon>
        <taxon>Pseudomonadati</taxon>
        <taxon>Bacteroidota</taxon>
        <taxon>Cytophagia</taxon>
        <taxon>Cytophagales</taxon>
        <taxon>Fulvivirgaceae</taxon>
        <taxon>Pseudochryseolinea</taxon>
    </lineage>
</organism>
<keyword evidence="3" id="KW-0804">Transcription</keyword>
<dbReference type="SMART" id="SM00342">
    <property type="entry name" value="HTH_ARAC"/>
    <property type="match status" value="1"/>
</dbReference>
<dbReference type="Pfam" id="PF12833">
    <property type="entry name" value="HTH_18"/>
    <property type="match status" value="1"/>
</dbReference>
<comment type="caution">
    <text evidence="5">The sequence shown here is derived from an EMBL/GenBank/DDBJ whole genome shotgun (WGS) entry which is preliminary data.</text>
</comment>
<keyword evidence="6" id="KW-1185">Reference proteome</keyword>
<evidence type="ECO:0000256" key="1">
    <source>
        <dbReference type="ARBA" id="ARBA00023015"/>
    </source>
</evidence>
<dbReference type="Proteomes" id="UP000251889">
    <property type="component" value="Unassembled WGS sequence"/>
</dbReference>
<dbReference type="PRINTS" id="PR00032">
    <property type="entry name" value="HTHARAC"/>
</dbReference>
<dbReference type="Gene3D" id="1.10.10.60">
    <property type="entry name" value="Homeodomain-like"/>
    <property type="match status" value="2"/>
</dbReference>
<keyword evidence="1" id="KW-0805">Transcription regulation</keyword>
<dbReference type="InterPro" id="IPR053142">
    <property type="entry name" value="PchR_regulatory_protein"/>
</dbReference>
<dbReference type="InterPro" id="IPR009057">
    <property type="entry name" value="Homeodomain-like_sf"/>
</dbReference>
<accession>A0A364Y300</accession>
<evidence type="ECO:0000313" key="6">
    <source>
        <dbReference type="Proteomes" id="UP000251889"/>
    </source>
</evidence>
<proteinExistence type="predicted"/>
<dbReference type="RefSeq" id="WP_112747493.1">
    <property type="nucleotide sequence ID" value="NZ_QMFY01000006.1"/>
</dbReference>
<dbReference type="PANTHER" id="PTHR47893:SF1">
    <property type="entry name" value="REGULATORY PROTEIN PCHR"/>
    <property type="match status" value="1"/>
</dbReference>
<evidence type="ECO:0000256" key="2">
    <source>
        <dbReference type="ARBA" id="ARBA00023125"/>
    </source>
</evidence>
<sequence length="317" mass="37017">MPPYKTLSMDNLMELSTVIKHNDDPDYNEYRMVKKELGALETRELKHEIGTILQYKSVVDDNLRIEYNEEQMVENINICFTMQGQVALHFPKYNFQTALADFQHHHIYAPEPRYDLLVNRNVHGFHFTIKRDYYAELLCDLDRTTGKLKESLYRQQMTWSGSHSVNASMRQSLDDIFSTPLQGKLKSMFIEGKVLELIALQLGQSTAIVKSTKRSDADVFHDIKKYLDIHFTDDLSLRGIARTFGLNEFKLKKGFKMQFETTIFDYIHDLRMIHANHLLRDNKMFVNEVSSIVGYKNPNHFSTAFKRRFGISPSSIK</sequence>
<dbReference type="AlphaFoldDB" id="A0A364Y300"/>
<dbReference type="InterPro" id="IPR018060">
    <property type="entry name" value="HTH_AraC"/>
</dbReference>